<gene>
    <name evidence="4" type="ORF">K0B96_05920</name>
</gene>
<protein>
    <submittedName>
        <fullName evidence="4">Response regulator</fullName>
    </submittedName>
</protein>
<dbReference type="InterPro" id="IPR001789">
    <property type="entry name" value="Sig_transdc_resp-reg_receiver"/>
</dbReference>
<dbReference type="InterPro" id="IPR050595">
    <property type="entry name" value="Bact_response_regulator"/>
</dbReference>
<name>A0A8F9TY51_9BACT</name>
<evidence type="ECO:0000313" key="5">
    <source>
        <dbReference type="Proteomes" id="UP000825051"/>
    </source>
</evidence>
<dbReference type="AlphaFoldDB" id="A0A8F9TY51"/>
<dbReference type="SMART" id="SM00448">
    <property type="entry name" value="REC"/>
    <property type="match status" value="1"/>
</dbReference>
<accession>A0A8F9TY51</accession>
<dbReference type="PROSITE" id="PS50110">
    <property type="entry name" value="RESPONSE_REGULATORY"/>
    <property type="match status" value="1"/>
</dbReference>
<evidence type="ECO:0000259" key="3">
    <source>
        <dbReference type="PROSITE" id="PS50110"/>
    </source>
</evidence>
<dbReference type="Pfam" id="PF00072">
    <property type="entry name" value="Response_reg"/>
    <property type="match status" value="1"/>
</dbReference>
<dbReference type="GO" id="GO:0000160">
    <property type="term" value="P:phosphorelay signal transduction system"/>
    <property type="evidence" value="ECO:0007669"/>
    <property type="project" value="InterPro"/>
</dbReference>
<dbReference type="EMBL" id="CP080507">
    <property type="protein sequence ID" value="QYM80151.1"/>
    <property type="molecule type" value="Genomic_DNA"/>
</dbReference>
<feature type="modified residue" description="4-aspartylphosphate" evidence="2">
    <location>
        <position position="58"/>
    </location>
</feature>
<dbReference type="Proteomes" id="UP000825051">
    <property type="component" value="Chromosome"/>
</dbReference>
<proteinExistence type="predicted"/>
<dbReference type="SUPFAM" id="SSF52172">
    <property type="entry name" value="CheY-like"/>
    <property type="match status" value="1"/>
</dbReference>
<keyword evidence="1 2" id="KW-0597">Phosphoprotein</keyword>
<evidence type="ECO:0000256" key="2">
    <source>
        <dbReference type="PROSITE-ProRule" id="PRU00169"/>
    </source>
</evidence>
<sequence length="139" mass="15102">MSIEAKKAVVIVDDERSYTQLLADLIRENLTCPVFAYTSPLEALAALPAIDAAVIVTDYFMPQLNGLAFIAQARAIHPATPFIMITGNLDLLCVDTLSRVAGLKIVLPKPFGVRQLASEIVRFWPAGEPVPVIEAARQN</sequence>
<dbReference type="PANTHER" id="PTHR44591:SF25">
    <property type="entry name" value="CHEMOTAXIS TWO-COMPONENT RESPONSE REGULATOR"/>
    <property type="match status" value="1"/>
</dbReference>
<feature type="domain" description="Response regulatory" evidence="3">
    <location>
        <begin position="8"/>
        <end position="124"/>
    </location>
</feature>
<reference evidence="4" key="1">
    <citation type="submission" date="2021-08" db="EMBL/GenBank/DDBJ databases">
        <title>Genome of a novel bacterium of the phylum Verrucomicrobia, Oleiharenicola sp. KSB-15.</title>
        <authorList>
            <person name="Chung J.-H."/>
            <person name="Ahn J.-H."/>
            <person name="Yoon Y."/>
            <person name="Kim D.-Y."/>
            <person name="An S.-H."/>
            <person name="Park I."/>
            <person name="Yeon J."/>
        </authorList>
    </citation>
    <scope>NUCLEOTIDE SEQUENCE</scope>
    <source>
        <strain evidence="4">KSB-15</strain>
    </source>
</reference>
<keyword evidence="5" id="KW-1185">Reference proteome</keyword>
<dbReference type="InterPro" id="IPR011006">
    <property type="entry name" value="CheY-like_superfamily"/>
</dbReference>
<dbReference type="KEGG" id="ole:K0B96_05920"/>
<dbReference type="PANTHER" id="PTHR44591">
    <property type="entry name" value="STRESS RESPONSE REGULATOR PROTEIN 1"/>
    <property type="match status" value="1"/>
</dbReference>
<evidence type="ECO:0000256" key="1">
    <source>
        <dbReference type="ARBA" id="ARBA00022553"/>
    </source>
</evidence>
<organism evidence="4 5">
    <name type="scientific">Horticoccus luteus</name>
    <dbReference type="NCBI Taxonomy" id="2862869"/>
    <lineage>
        <taxon>Bacteria</taxon>
        <taxon>Pseudomonadati</taxon>
        <taxon>Verrucomicrobiota</taxon>
        <taxon>Opitutia</taxon>
        <taxon>Opitutales</taxon>
        <taxon>Opitutaceae</taxon>
        <taxon>Horticoccus</taxon>
    </lineage>
</organism>
<dbReference type="RefSeq" id="WP_220164919.1">
    <property type="nucleotide sequence ID" value="NZ_CP080507.1"/>
</dbReference>
<evidence type="ECO:0000313" key="4">
    <source>
        <dbReference type="EMBL" id="QYM80151.1"/>
    </source>
</evidence>
<dbReference type="Gene3D" id="3.40.50.2300">
    <property type="match status" value="1"/>
</dbReference>